<gene>
    <name evidence="2" type="ORF">GCM10010140_21950</name>
</gene>
<proteinExistence type="predicted"/>
<feature type="transmembrane region" description="Helical" evidence="1">
    <location>
        <begin position="12"/>
        <end position="32"/>
    </location>
</feature>
<evidence type="ECO:0000313" key="3">
    <source>
        <dbReference type="Proteomes" id="UP000611554"/>
    </source>
</evidence>
<reference evidence="3" key="1">
    <citation type="journal article" date="2019" name="Int. J. Syst. Evol. Microbiol.">
        <title>The Global Catalogue of Microorganisms (GCM) 10K type strain sequencing project: providing services to taxonomists for standard genome sequencing and annotation.</title>
        <authorList>
            <consortium name="The Broad Institute Genomics Platform"/>
            <consortium name="The Broad Institute Genome Sequencing Center for Infectious Disease"/>
            <person name="Wu L."/>
            <person name="Ma J."/>
        </authorList>
    </citation>
    <scope>NUCLEOTIDE SEQUENCE [LARGE SCALE GENOMIC DNA]</scope>
    <source>
        <strain evidence="3">JCM 3115</strain>
    </source>
</reference>
<organism evidence="2 3">
    <name type="scientific">Streptosporangium pseudovulgare</name>
    <dbReference type="NCBI Taxonomy" id="35765"/>
    <lineage>
        <taxon>Bacteria</taxon>
        <taxon>Bacillati</taxon>
        <taxon>Actinomycetota</taxon>
        <taxon>Actinomycetes</taxon>
        <taxon>Streptosporangiales</taxon>
        <taxon>Streptosporangiaceae</taxon>
        <taxon>Streptosporangium</taxon>
    </lineage>
</organism>
<keyword evidence="1" id="KW-0812">Transmembrane</keyword>
<sequence length="132" mass="13467">MIQAKGAKGLRGLGGLVLAGLLAVIVAAFVVARSSGGDPVTTAGTRYAVTVTADRNTIDVRLGRGEADTVTVAAVMPAMGHAMPEVTARKTDPGHFVAEGDLFSMGGGWELSVRLTGPPGEETITFTTLVTD</sequence>
<keyword evidence="3" id="KW-1185">Reference proteome</keyword>
<name>A0ABQ2QQV3_9ACTN</name>
<comment type="caution">
    <text evidence="2">The sequence shown here is derived from an EMBL/GenBank/DDBJ whole genome shotgun (WGS) entry which is preliminary data.</text>
</comment>
<accession>A0ABQ2QQV3</accession>
<keyword evidence="1" id="KW-1133">Transmembrane helix</keyword>
<evidence type="ECO:0000256" key="1">
    <source>
        <dbReference type="SAM" id="Phobius"/>
    </source>
</evidence>
<evidence type="ECO:0000313" key="2">
    <source>
        <dbReference type="EMBL" id="GGP91804.1"/>
    </source>
</evidence>
<keyword evidence="1" id="KW-0472">Membrane</keyword>
<dbReference type="EMBL" id="BMQJ01000004">
    <property type="protein sequence ID" value="GGP91804.1"/>
    <property type="molecule type" value="Genomic_DNA"/>
</dbReference>
<evidence type="ECO:0008006" key="4">
    <source>
        <dbReference type="Google" id="ProtNLM"/>
    </source>
</evidence>
<protein>
    <recommendedName>
        <fullName evidence="4">YtkA-like domain-containing protein</fullName>
    </recommendedName>
</protein>
<dbReference type="Proteomes" id="UP000611554">
    <property type="component" value="Unassembled WGS sequence"/>
</dbReference>